<sequence>MLNIEITETKNFVKKLLMEPVFDTFLLVEAYVRSDVSYTIDGRLNPSFFDTEELEEMTSKTYTTWGNVRQHIFNVIKGNKLPLNFKIVLILSDANINRIIEQNHLNLTSSDIANLSLNIYFDGEKISLTTMASMNIFSMDKTLANIWDANVSAFFKQNQIF</sequence>
<reference evidence="1 2" key="1">
    <citation type="submission" date="2020-08" db="EMBL/GenBank/DDBJ databases">
        <title>Genome public.</title>
        <authorList>
            <person name="Liu C."/>
            <person name="Sun Q."/>
        </authorList>
    </citation>
    <scope>NUCLEOTIDE SEQUENCE [LARGE SCALE GENOMIC DNA]</scope>
    <source>
        <strain evidence="1 2">NSJ-10</strain>
    </source>
</reference>
<dbReference type="InterPro" id="IPR043779">
    <property type="entry name" value="DUF5721"/>
</dbReference>
<gene>
    <name evidence="1" type="ORF">H8S09_05315</name>
</gene>
<proteinExistence type="predicted"/>
<name>A0A8I0ANX3_9FIRM</name>
<organism evidence="1 2">
    <name type="scientific">Coprococcus hominis</name>
    <name type="common">ex Liu et al. 2022</name>
    <dbReference type="NCBI Taxonomy" id="2763039"/>
    <lineage>
        <taxon>Bacteria</taxon>
        <taxon>Bacillati</taxon>
        <taxon>Bacillota</taxon>
        <taxon>Clostridia</taxon>
        <taxon>Lachnospirales</taxon>
        <taxon>Lachnospiraceae</taxon>
        <taxon>Coprococcus</taxon>
    </lineage>
</organism>
<dbReference type="Proteomes" id="UP000615234">
    <property type="component" value="Unassembled WGS sequence"/>
</dbReference>
<dbReference type="EMBL" id="JACOOX010000003">
    <property type="protein sequence ID" value="MBC5662315.1"/>
    <property type="molecule type" value="Genomic_DNA"/>
</dbReference>
<dbReference type="RefSeq" id="WP_186847494.1">
    <property type="nucleotide sequence ID" value="NZ_JACOOX010000003.1"/>
</dbReference>
<accession>A0A8I0ANX3</accession>
<dbReference type="AlphaFoldDB" id="A0A8I0ANX3"/>
<dbReference type="Pfam" id="PF18988">
    <property type="entry name" value="DUF5721"/>
    <property type="match status" value="1"/>
</dbReference>
<protein>
    <submittedName>
        <fullName evidence="1">Uncharacterized protein</fullName>
    </submittedName>
</protein>
<comment type="caution">
    <text evidence="1">The sequence shown here is derived from an EMBL/GenBank/DDBJ whole genome shotgun (WGS) entry which is preliminary data.</text>
</comment>
<keyword evidence="2" id="KW-1185">Reference proteome</keyword>
<evidence type="ECO:0000313" key="2">
    <source>
        <dbReference type="Proteomes" id="UP000615234"/>
    </source>
</evidence>
<evidence type="ECO:0000313" key="1">
    <source>
        <dbReference type="EMBL" id="MBC5662315.1"/>
    </source>
</evidence>